<feature type="domain" description="Death" evidence="4">
    <location>
        <begin position="147"/>
        <end position="216"/>
    </location>
</feature>
<dbReference type="PROSITE" id="PS50011">
    <property type="entry name" value="PROTEIN_KINASE_DOM"/>
    <property type="match status" value="1"/>
</dbReference>
<dbReference type="PANTHER" id="PTHR27001:SF931">
    <property type="entry name" value="OS11G0664100 PROTEIN"/>
    <property type="match status" value="1"/>
</dbReference>
<proteinExistence type="predicted"/>
<dbReference type="GO" id="GO:0005524">
    <property type="term" value="F:ATP binding"/>
    <property type="evidence" value="ECO:0007669"/>
    <property type="project" value="UniProtKB-KW"/>
</dbReference>
<dbReference type="CDD" id="cd01670">
    <property type="entry name" value="Death"/>
    <property type="match status" value="1"/>
</dbReference>
<evidence type="ECO:0000313" key="6">
    <source>
        <dbReference type="EMBL" id="KAH3829503.1"/>
    </source>
</evidence>
<dbReference type="SUPFAM" id="SSF56112">
    <property type="entry name" value="Protein kinase-like (PK-like)"/>
    <property type="match status" value="1"/>
</dbReference>
<reference evidence="6" key="1">
    <citation type="journal article" date="2019" name="bioRxiv">
        <title>The Genome of the Zebra Mussel, Dreissena polymorpha: A Resource for Invasive Species Research.</title>
        <authorList>
            <person name="McCartney M.A."/>
            <person name="Auch B."/>
            <person name="Kono T."/>
            <person name="Mallez S."/>
            <person name="Zhang Y."/>
            <person name="Obille A."/>
            <person name="Becker A."/>
            <person name="Abrahante J.E."/>
            <person name="Garbe J."/>
            <person name="Badalamenti J.P."/>
            <person name="Herman A."/>
            <person name="Mangelson H."/>
            <person name="Liachko I."/>
            <person name="Sullivan S."/>
            <person name="Sone E.D."/>
            <person name="Koren S."/>
            <person name="Silverstein K.A.T."/>
            <person name="Beckman K.B."/>
            <person name="Gohl D.M."/>
        </authorList>
    </citation>
    <scope>NUCLEOTIDE SEQUENCE</scope>
    <source>
        <strain evidence="6">Duluth1</strain>
        <tissue evidence="6">Whole animal</tissue>
    </source>
</reference>
<dbReference type="InterPro" id="IPR000719">
    <property type="entry name" value="Prot_kinase_dom"/>
</dbReference>
<dbReference type="Proteomes" id="UP000828390">
    <property type="component" value="Unassembled WGS sequence"/>
</dbReference>
<dbReference type="EMBL" id="JAIWYP010000005">
    <property type="protein sequence ID" value="KAH3829503.1"/>
    <property type="molecule type" value="Genomic_DNA"/>
</dbReference>
<dbReference type="Pfam" id="PF00531">
    <property type="entry name" value="Death"/>
    <property type="match status" value="1"/>
</dbReference>
<dbReference type="SUPFAM" id="SSF47986">
    <property type="entry name" value="DEATH domain"/>
    <property type="match status" value="2"/>
</dbReference>
<dbReference type="PROSITE" id="PS50017">
    <property type="entry name" value="DEATH_DOMAIN"/>
    <property type="match status" value="1"/>
</dbReference>
<sequence>MAEQLQNKLNEDQCRRALNRAHKKIVTEMDPDVILVALKKCGFLKQEEYDDLMNLLTIPMKCRLLISKISQSGEKAYYVFKKCLSDTKHDSLVKELEEKEKELIIESSRYKSLTDERLRTQKIEEIRRASSQGTGISVDVNVDRTPSDKQLVDLASTIGNGWEMLAAYLDISSASLDQIKADNSRHVERVYQMFLLWRRRKTNSATLRMLLKNMKECEAVVVDWEGVRERLGFGLEVIDTLNDVALKRIQAVLGAPHLSIQPQLQTPALQESAFNVLRRDTVITTTIQKDLHDGRLIELSKEMVEELRSQAVSDPKDIMSGAFGRVHVSREAVPGFNLRVVLKEINLEQQPGNQTTKLASITNEKIAARLMHFGIVPLLAYYDDHKNQKYYFVSPYFENGDLFEAVKEDTDRLKRRFDVKMAWKTRFKIMYQIACAIDFMHTGNKFRGTILHMDIKSKNIVLDAKFNARLIDFGLARELKEGDETLLMTVMPVGTPGYFPTVQHCLLKKQHDYHNFGVVLLELITGLDPSANEEGIELRRWHKHLAVRKAQTSIWTLPEIVEETVCIAIRCIESVKDDGAEKNLSSNAIVSLLMPICRMNSVPKWETSDGGRCDICLVNNTLTVGFDVHCCFRPIHTCCSCMRNSYINPVKCHTCGETIEPFINDKWGAILVAGYDEDAGKVFLDEINTFKKVITSKVVPAMCISSDNVIVIEPIRTDPMTDTDNIKTFECRINEAFAQLMKKNIRTLLFVYSGHKDESTNLRQEGHIQVGPQGYYSLKKFSETLNASNLEKVIAVLDCCFSEKLDLKGSLKLIQFNATSPNDAASANTKEGSPFLKCIIQALTGRANGDKCRNETCECLELLSKDFITLEDLWKYLNIHLKVDRPHMNTKDIQLSDTILAYNYQFEVKFEFKLHFPGIIEHSTSIHVRPREFNEFEQLKLILATEVMKNLYVLDPYNNCNVSKEVADILSIEIHTGPKAKHIQEIDSVEKLLSAWNSKRLLRCTIRPLQNMGVGKPVGKCLRNVPNIRDVHQAVLQKCNIM</sequence>
<protein>
    <submittedName>
        <fullName evidence="6">Uncharacterized protein</fullName>
    </submittedName>
</protein>
<dbReference type="GO" id="GO:0007165">
    <property type="term" value="P:signal transduction"/>
    <property type="evidence" value="ECO:0007669"/>
    <property type="project" value="InterPro"/>
</dbReference>
<dbReference type="GO" id="GO:0005886">
    <property type="term" value="C:plasma membrane"/>
    <property type="evidence" value="ECO:0007669"/>
    <property type="project" value="TreeGrafter"/>
</dbReference>
<dbReference type="GO" id="GO:0042981">
    <property type="term" value="P:regulation of apoptotic process"/>
    <property type="evidence" value="ECO:0007669"/>
    <property type="project" value="InterPro"/>
</dbReference>
<keyword evidence="1" id="KW-0547">Nucleotide-binding</keyword>
<dbReference type="Pfam" id="PF00619">
    <property type="entry name" value="CARD"/>
    <property type="match status" value="1"/>
</dbReference>
<name>A0A9D4K2D6_DREPO</name>
<evidence type="ECO:0000313" key="7">
    <source>
        <dbReference type="Proteomes" id="UP000828390"/>
    </source>
</evidence>
<dbReference type="AlphaFoldDB" id="A0A9D4K2D6"/>
<evidence type="ECO:0000259" key="5">
    <source>
        <dbReference type="PROSITE" id="PS50209"/>
    </source>
</evidence>
<keyword evidence="7" id="KW-1185">Reference proteome</keyword>
<feature type="non-terminal residue" evidence="6">
    <location>
        <position position="1"/>
    </location>
</feature>
<reference evidence="6" key="2">
    <citation type="submission" date="2020-11" db="EMBL/GenBank/DDBJ databases">
        <authorList>
            <person name="McCartney M.A."/>
            <person name="Auch B."/>
            <person name="Kono T."/>
            <person name="Mallez S."/>
            <person name="Becker A."/>
            <person name="Gohl D.M."/>
            <person name="Silverstein K.A.T."/>
            <person name="Koren S."/>
            <person name="Bechman K.B."/>
            <person name="Herman A."/>
            <person name="Abrahante J.E."/>
            <person name="Garbe J."/>
        </authorList>
    </citation>
    <scope>NUCLEOTIDE SEQUENCE</scope>
    <source>
        <strain evidence="6">Duluth1</strain>
        <tissue evidence="6">Whole animal</tissue>
    </source>
</reference>
<accession>A0A9D4K2D6</accession>
<dbReference type="SUPFAM" id="SSF52129">
    <property type="entry name" value="Caspase-like"/>
    <property type="match status" value="1"/>
</dbReference>
<dbReference type="SMART" id="SM00220">
    <property type="entry name" value="S_TKc"/>
    <property type="match status" value="1"/>
</dbReference>
<dbReference type="SMART" id="SM00005">
    <property type="entry name" value="DEATH"/>
    <property type="match status" value="1"/>
</dbReference>
<feature type="domain" description="Protein kinase" evidence="3">
    <location>
        <begin position="312"/>
        <end position="597"/>
    </location>
</feature>
<dbReference type="PROSITE" id="PS50209">
    <property type="entry name" value="CARD"/>
    <property type="match status" value="1"/>
</dbReference>
<evidence type="ECO:0000256" key="1">
    <source>
        <dbReference type="ARBA" id="ARBA00022741"/>
    </source>
</evidence>
<dbReference type="InterPro" id="IPR011009">
    <property type="entry name" value="Kinase-like_dom_sf"/>
</dbReference>
<evidence type="ECO:0000259" key="4">
    <source>
        <dbReference type="PROSITE" id="PS50017"/>
    </source>
</evidence>
<evidence type="ECO:0000259" key="3">
    <source>
        <dbReference type="PROSITE" id="PS50011"/>
    </source>
</evidence>
<dbReference type="Gene3D" id="1.10.510.10">
    <property type="entry name" value="Transferase(Phosphotransferase) domain 1"/>
    <property type="match status" value="1"/>
</dbReference>
<dbReference type="GO" id="GO:0004672">
    <property type="term" value="F:protein kinase activity"/>
    <property type="evidence" value="ECO:0007669"/>
    <property type="project" value="InterPro"/>
</dbReference>
<dbReference type="InterPro" id="IPR000488">
    <property type="entry name" value="Death_dom"/>
</dbReference>
<dbReference type="InterPro" id="IPR001315">
    <property type="entry name" value="CARD"/>
</dbReference>
<dbReference type="InterPro" id="IPR008271">
    <property type="entry name" value="Ser/Thr_kinase_AS"/>
</dbReference>
<dbReference type="PROSITE" id="PS00108">
    <property type="entry name" value="PROTEIN_KINASE_ST"/>
    <property type="match status" value="1"/>
</dbReference>
<dbReference type="Gene3D" id="1.10.533.10">
    <property type="entry name" value="Death Domain, Fas"/>
    <property type="match status" value="2"/>
</dbReference>
<keyword evidence="2" id="KW-0067">ATP-binding</keyword>
<evidence type="ECO:0000256" key="2">
    <source>
        <dbReference type="ARBA" id="ARBA00022840"/>
    </source>
</evidence>
<gene>
    <name evidence="6" type="ORF">DPMN_131499</name>
</gene>
<dbReference type="CDD" id="cd01671">
    <property type="entry name" value="CARD"/>
    <property type="match status" value="1"/>
</dbReference>
<comment type="caution">
    <text evidence="6">The sequence shown here is derived from an EMBL/GenBank/DDBJ whole genome shotgun (WGS) entry which is preliminary data.</text>
</comment>
<organism evidence="6 7">
    <name type="scientific">Dreissena polymorpha</name>
    <name type="common">Zebra mussel</name>
    <name type="synonym">Mytilus polymorpha</name>
    <dbReference type="NCBI Taxonomy" id="45954"/>
    <lineage>
        <taxon>Eukaryota</taxon>
        <taxon>Metazoa</taxon>
        <taxon>Spiralia</taxon>
        <taxon>Lophotrochozoa</taxon>
        <taxon>Mollusca</taxon>
        <taxon>Bivalvia</taxon>
        <taxon>Autobranchia</taxon>
        <taxon>Heteroconchia</taxon>
        <taxon>Euheterodonta</taxon>
        <taxon>Imparidentia</taxon>
        <taxon>Neoheterodontei</taxon>
        <taxon>Myida</taxon>
        <taxon>Dreissenoidea</taxon>
        <taxon>Dreissenidae</taxon>
        <taxon>Dreissena</taxon>
    </lineage>
</organism>
<dbReference type="InterPro" id="IPR011029">
    <property type="entry name" value="DEATH-like_dom_sf"/>
</dbReference>
<dbReference type="InterPro" id="IPR029030">
    <property type="entry name" value="Caspase-like_dom_sf"/>
</dbReference>
<dbReference type="PANTHER" id="PTHR27001">
    <property type="entry name" value="OS01G0253100 PROTEIN"/>
    <property type="match status" value="1"/>
</dbReference>
<dbReference type="Pfam" id="PF00069">
    <property type="entry name" value="Pkinase"/>
    <property type="match status" value="1"/>
</dbReference>
<feature type="domain" description="CARD" evidence="5">
    <location>
        <begin position="10"/>
        <end position="99"/>
    </location>
</feature>